<dbReference type="SUPFAM" id="SSF51206">
    <property type="entry name" value="cAMP-binding domain-like"/>
    <property type="match status" value="2"/>
</dbReference>
<dbReference type="PIRSF" id="PIRSF000548">
    <property type="entry name" value="PK_regulatory"/>
    <property type="match status" value="1"/>
</dbReference>
<sequence length="287" mass="32137">MPQSFASFEDESGLLNALGHCFLSQDLDDEQKQDVIGAMFRRDVRAQEIIIREGEAADNLYVIQSGVFEAFKTSKDGERVLFKYEGAGAFGELALMYNCPRAATVRAVTDGVLWVMERSTFRTIVLAARMQMRQRYEEVLADMAIFQDLTPANRSSIADCLIAEVYQEGEDILREGEPLAKGSKFYIIEEGTVECCKTIQGEKRSVGTMGPGRFFGEIALVRQHSRRAADCIARERTKVLALSRDAFERLMGPAEKILAEQVAQYDRANSDLSGEFSFGRHPRASFL</sequence>
<comment type="similarity">
    <text evidence="1">Belongs to the cAMP-dependent kinase regulatory chain family.</text>
</comment>
<dbReference type="InterPro" id="IPR050503">
    <property type="entry name" value="cAMP-dep_PK_reg_su-like"/>
</dbReference>
<evidence type="ECO:0000256" key="2">
    <source>
        <dbReference type="ARBA" id="ARBA00022553"/>
    </source>
</evidence>
<dbReference type="InterPro" id="IPR012198">
    <property type="entry name" value="cAMP_dep_PK_reg_su"/>
</dbReference>
<dbReference type="InterPro" id="IPR014710">
    <property type="entry name" value="RmlC-like_jellyroll"/>
</dbReference>
<comment type="caution">
    <text evidence="8">The sequence shown here is derived from an EMBL/GenBank/DDBJ whole genome shotgun (WGS) entry which is preliminary data.</text>
</comment>
<dbReference type="PANTHER" id="PTHR11635">
    <property type="entry name" value="CAMP-DEPENDENT PROTEIN KINASE REGULATORY CHAIN"/>
    <property type="match status" value="1"/>
</dbReference>
<evidence type="ECO:0000256" key="6">
    <source>
        <dbReference type="ARBA" id="ARBA00023149"/>
    </source>
</evidence>
<dbReference type="PROSITE" id="PS50042">
    <property type="entry name" value="CNMP_BINDING_3"/>
    <property type="match status" value="2"/>
</dbReference>
<evidence type="ECO:0000256" key="4">
    <source>
        <dbReference type="ARBA" id="ARBA00022737"/>
    </source>
</evidence>
<keyword evidence="4" id="KW-0677">Repeat</keyword>
<dbReference type="PROSITE" id="PS00889">
    <property type="entry name" value="CNMP_BINDING_2"/>
    <property type="match status" value="1"/>
</dbReference>
<evidence type="ECO:0000313" key="9">
    <source>
        <dbReference type="Proteomes" id="UP001491310"/>
    </source>
</evidence>
<keyword evidence="9" id="KW-1185">Reference proteome</keyword>
<name>A0ABR2Z1K3_9CHLO</name>
<dbReference type="CDD" id="cd00038">
    <property type="entry name" value="CAP_ED"/>
    <property type="match status" value="2"/>
</dbReference>
<gene>
    <name evidence="8" type="ORF">WJX75_008854</name>
</gene>
<evidence type="ECO:0000256" key="1">
    <source>
        <dbReference type="ARBA" id="ARBA00005753"/>
    </source>
</evidence>
<protein>
    <recommendedName>
        <fullName evidence="7">Cyclic nucleotide-binding domain-containing protein</fullName>
    </recommendedName>
</protein>
<keyword evidence="3" id="KW-0116">cAMP-binding</keyword>
<dbReference type="Proteomes" id="UP001491310">
    <property type="component" value="Unassembled WGS sequence"/>
</dbReference>
<keyword evidence="6" id="KW-0114">cAMP</keyword>
<evidence type="ECO:0000313" key="8">
    <source>
        <dbReference type="EMBL" id="KAK9917846.1"/>
    </source>
</evidence>
<evidence type="ECO:0000256" key="3">
    <source>
        <dbReference type="ARBA" id="ARBA00022566"/>
    </source>
</evidence>
<accession>A0ABR2Z1K3</accession>
<dbReference type="PRINTS" id="PR00103">
    <property type="entry name" value="CAMPKINASE"/>
</dbReference>
<dbReference type="InterPro" id="IPR000595">
    <property type="entry name" value="cNMP-bd_dom"/>
</dbReference>
<dbReference type="SMART" id="SM00100">
    <property type="entry name" value="cNMP"/>
    <property type="match status" value="2"/>
</dbReference>
<dbReference type="Pfam" id="PF00027">
    <property type="entry name" value="cNMP_binding"/>
    <property type="match status" value="2"/>
</dbReference>
<feature type="domain" description="Cyclic nucleotide-binding" evidence="7">
    <location>
        <begin position="23"/>
        <end position="142"/>
    </location>
</feature>
<keyword evidence="5" id="KW-0547">Nucleotide-binding</keyword>
<proteinExistence type="inferred from homology"/>
<feature type="domain" description="Cyclic nucleotide-binding" evidence="7">
    <location>
        <begin position="145"/>
        <end position="268"/>
    </location>
</feature>
<evidence type="ECO:0000259" key="7">
    <source>
        <dbReference type="PROSITE" id="PS50042"/>
    </source>
</evidence>
<dbReference type="InterPro" id="IPR018490">
    <property type="entry name" value="cNMP-bd_dom_sf"/>
</dbReference>
<dbReference type="Gene3D" id="2.60.120.10">
    <property type="entry name" value="Jelly Rolls"/>
    <property type="match status" value="2"/>
</dbReference>
<dbReference type="InterPro" id="IPR018488">
    <property type="entry name" value="cNMP-bd_CS"/>
</dbReference>
<dbReference type="EMBL" id="JALJOT010000002">
    <property type="protein sequence ID" value="KAK9917846.1"/>
    <property type="molecule type" value="Genomic_DNA"/>
</dbReference>
<dbReference type="PROSITE" id="PS00888">
    <property type="entry name" value="CNMP_BINDING_1"/>
    <property type="match status" value="1"/>
</dbReference>
<evidence type="ECO:0000256" key="5">
    <source>
        <dbReference type="ARBA" id="ARBA00022741"/>
    </source>
</evidence>
<dbReference type="PANTHER" id="PTHR11635:SF152">
    <property type="entry name" value="CAMP-DEPENDENT PROTEIN KINASE TYPE I REGULATORY SUBUNIT-RELATED"/>
    <property type="match status" value="1"/>
</dbReference>
<keyword evidence="2" id="KW-0597">Phosphoprotein</keyword>
<organism evidence="8 9">
    <name type="scientific">Coccomyxa subellipsoidea</name>
    <dbReference type="NCBI Taxonomy" id="248742"/>
    <lineage>
        <taxon>Eukaryota</taxon>
        <taxon>Viridiplantae</taxon>
        <taxon>Chlorophyta</taxon>
        <taxon>core chlorophytes</taxon>
        <taxon>Trebouxiophyceae</taxon>
        <taxon>Trebouxiophyceae incertae sedis</taxon>
        <taxon>Coccomyxaceae</taxon>
        <taxon>Coccomyxa</taxon>
    </lineage>
</organism>
<reference evidence="8 9" key="1">
    <citation type="journal article" date="2024" name="Nat. Commun.">
        <title>Phylogenomics reveals the evolutionary origins of lichenization in chlorophyte algae.</title>
        <authorList>
            <person name="Puginier C."/>
            <person name="Libourel C."/>
            <person name="Otte J."/>
            <person name="Skaloud P."/>
            <person name="Haon M."/>
            <person name="Grisel S."/>
            <person name="Petersen M."/>
            <person name="Berrin J.G."/>
            <person name="Delaux P.M."/>
            <person name="Dal Grande F."/>
            <person name="Keller J."/>
        </authorList>
    </citation>
    <scope>NUCLEOTIDE SEQUENCE [LARGE SCALE GENOMIC DNA]</scope>
    <source>
        <strain evidence="8 9">SAG 216-7</strain>
    </source>
</reference>